<gene>
    <name evidence="9" type="primary">tatA</name>
    <name evidence="11" type="ORF">A3K90_07660</name>
</gene>
<dbReference type="OMA" id="AQNEMED"/>
<dbReference type="PANTHER" id="PTHR42982">
    <property type="entry name" value="SEC-INDEPENDENT PROTEIN TRANSLOCASE PROTEIN TATA"/>
    <property type="match status" value="1"/>
</dbReference>
<evidence type="ECO:0000256" key="7">
    <source>
        <dbReference type="ARBA" id="ARBA00023010"/>
    </source>
</evidence>
<evidence type="ECO:0000313" key="11">
    <source>
        <dbReference type="EMBL" id="KZK74085.1"/>
    </source>
</evidence>
<accession>A0A165LIH1</accession>
<comment type="similarity">
    <text evidence="9">Belongs to the TatA/E family.</text>
</comment>
<dbReference type="SMR" id="A0A165LIH1"/>
<keyword evidence="5 9" id="KW-0653">Protein transport</keyword>
<dbReference type="GO" id="GO:0043953">
    <property type="term" value="P:protein transport by the Tat complex"/>
    <property type="evidence" value="ECO:0007669"/>
    <property type="project" value="UniProtKB-UniRule"/>
</dbReference>
<dbReference type="GO" id="GO:0033281">
    <property type="term" value="C:TAT protein transport complex"/>
    <property type="evidence" value="ECO:0007669"/>
    <property type="project" value="UniProtKB-UniRule"/>
</dbReference>
<evidence type="ECO:0000256" key="10">
    <source>
        <dbReference type="SAM" id="MobiDB-lite"/>
    </source>
</evidence>
<dbReference type="NCBIfam" id="NF011430">
    <property type="entry name" value="PRK14861.1"/>
    <property type="match status" value="1"/>
</dbReference>
<evidence type="ECO:0000256" key="9">
    <source>
        <dbReference type="HAMAP-Rule" id="MF_00236"/>
    </source>
</evidence>
<comment type="caution">
    <text evidence="11">The sequence shown here is derived from an EMBL/GenBank/DDBJ whole genome shotgun (WGS) entry which is preliminary data.</text>
</comment>
<dbReference type="EMBL" id="LVWG01000032">
    <property type="protein sequence ID" value="KZK74085.1"/>
    <property type="molecule type" value="Genomic_DNA"/>
</dbReference>
<comment type="subunit">
    <text evidence="9">Forms a complex with TatC.</text>
</comment>
<feature type="region of interest" description="Disordered" evidence="10">
    <location>
        <begin position="49"/>
        <end position="69"/>
    </location>
</feature>
<dbReference type="AlphaFoldDB" id="A0A165LIH1"/>
<comment type="subcellular location">
    <subcellularLocation>
        <location evidence="1 9">Cell membrane</location>
        <topology evidence="1 9">Single-pass membrane protein</topology>
    </subcellularLocation>
</comment>
<keyword evidence="7 9" id="KW-0811">Translocation</keyword>
<keyword evidence="3 9" id="KW-1003">Cell membrane</keyword>
<evidence type="ECO:0000256" key="6">
    <source>
        <dbReference type="ARBA" id="ARBA00022989"/>
    </source>
</evidence>
<organism evidence="11 12">
    <name type="scientific">Pelodictyon luteolum</name>
    <dbReference type="NCBI Taxonomy" id="1100"/>
    <lineage>
        <taxon>Bacteria</taxon>
        <taxon>Pseudomonadati</taxon>
        <taxon>Chlorobiota</taxon>
        <taxon>Chlorobiia</taxon>
        <taxon>Chlorobiales</taxon>
        <taxon>Chlorobiaceae</taxon>
        <taxon>Chlorobium/Pelodictyon group</taxon>
        <taxon>Pelodictyon</taxon>
    </lineage>
</organism>
<protein>
    <recommendedName>
        <fullName evidence="9">Sec-independent protein translocase protein TatA</fullName>
    </recommendedName>
</protein>
<dbReference type="GO" id="GO:0008320">
    <property type="term" value="F:protein transmembrane transporter activity"/>
    <property type="evidence" value="ECO:0007669"/>
    <property type="project" value="UniProtKB-UniRule"/>
</dbReference>
<reference evidence="11 12" key="1">
    <citation type="submission" date="2016-03" db="EMBL/GenBank/DDBJ databases">
        <title>Speciation and ecological success in dimly lit waters: horizontal gene transfer in a green sulfur bacteria bloom unveiled by metagenomic assembly.</title>
        <authorList>
            <person name="Llorens-Mares T."/>
            <person name="Liu Z."/>
            <person name="Allen L.Z."/>
            <person name="Rusch D.B."/>
            <person name="Craig M.T."/>
            <person name="Dupont C.L."/>
            <person name="Bryant D.A."/>
            <person name="Casamayor E.O."/>
        </authorList>
    </citation>
    <scope>NUCLEOTIDE SEQUENCE [LARGE SCALE GENOMIC DNA]</scope>
    <source>
        <strain evidence="11">CIII</strain>
    </source>
</reference>
<dbReference type="Pfam" id="PF02416">
    <property type="entry name" value="TatA_B_E"/>
    <property type="match status" value="1"/>
</dbReference>
<evidence type="ECO:0000256" key="4">
    <source>
        <dbReference type="ARBA" id="ARBA00022692"/>
    </source>
</evidence>
<dbReference type="InterPro" id="IPR003369">
    <property type="entry name" value="TatA/B/E"/>
</dbReference>
<feature type="transmembrane region" description="Helical" evidence="9">
    <location>
        <begin position="6"/>
        <end position="22"/>
    </location>
</feature>
<dbReference type="PANTHER" id="PTHR42982:SF1">
    <property type="entry name" value="SEC-INDEPENDENT PROTEIN TRANSLOCASE PROTEIN TATA"/>
    <property type="match status" value="1"/>
</dbReference>
<keyword evidence="8 9" id="KW-0472">Membrane</keyword>
<keyword evidence="6 9" id="KW-1133">Transmembrane helix</keyword>
<evidence type="ECO:0000256" key="3">
    <source>
        <dbReference type="ARBA" id="ARBA00022475"/>
    </source>
</evidence>
<dbReference type="Proteomes" id="UP000076481">
    <property type="component" value="Unassembled WGS sequence"/>
</dbReference>
<evidence type="ECO:0000256" key="5">
    <source>
        <dbReference type="ARBA" id="ARBA00022927"/>
    </source>
</evidence>
<sequence length="69" mass="7786">MFGLGGQELILILMIILLLFGAKKLPELAKGLGKGMKEFKKAQNEMEDEFNKAMDDETPKKKDFGPDRE</sequence>
<name>A0A165LIH1_PELLU</name>
<dbReference type="PRINTS" id="PR01506">
    <property type="entry name" value="TATBPROTEIN"/>
</dbReference>
<keyword evidence="4 9" id="KW-0812">Transmembrane</keyword>
<keyword evidence="2 9" id="KW-0813">Transport</keyword>
<evidence type="ECO:0000256" key="1">
    <source>
        <dbReference type="ARBA" id="ARBA00004162"/>
    </source>
</evidence>
<proteinExistence type="inferred from homology"/>
<evidence type="ECO:0000313" key="12">
    <source>
        <dbReference type="Proteomes" id="UP000076481"/>
    </source>
</evidence>
<evidence type="ECO:0000256" key="2">
    <source>
        <dbReference type="ARBA" id="ARBA00022448"/>
    </source>
</evidence>
<dbReference type="NCBIfam" id="TIGR01411">
    <property type="entry name" value="tatAE"/>
    <property type="match status" value="1"/>
</dbReference>
<comment type="function">
    <text evidence="9">Part of the twin-arginine translocation (Tat) system that transports large folded proteins containing a characteristic twin-arginine motif in their signal peptide across membranes. TatA could form the protein-conducting channel of the Tat system.</text>
</comment>
<dbReference type="RefSeq" id="WP_011358337.1">
    <property type="nucleotide sequence ID" value="NZ_LVWG01000032.1"/>
</dbReference>
<evidence type="ECO:0000256" key="8">
    <source>
        <dbReference type="ARBA" id="ARBA00023136"/>
    </source>
</evidence>
<dbReference type="HAMAP" id="MF_00236">
    <property type="entry name" value="TatA_E"/>
    <property type="match status" value="1"/>
</dbReference>
<dbReference type="Gene3D" id="1.20.5.3310">
    <property type="match status" value="1"/>
</dbReference>
<dbReference type="InterPro" id="IPR006312">
    <property type="entry name" value="TatA/E"/>
</dbReference>